<dbReference type="AlphaFoldDB" id="A0A1H5YX61"/>
<name>A0A1H5YX61_9HYPH</name>
<evidence type="ECO:0000256" key="4">
    <source>
        <dbReference type="ARBA" id="ARBA00023136"/>
    </source>
</evidence>
<evidence type="ECO:0000256" key="2">
    <source>
        <dbReference type="ARBA" id="ARBA00022692"/>
    </source>
</evidence>
<reference evidence="6 7" key="1">
    <citation type="submission" date="2016-10" db="EMBL/GenBank/DDBJ databases">
        <authorList>
            <person name="de Groot N.N."/>
        </authorList>
    </citation>
    <scope>NUCLEOTIDE SEQUENCE [LARGE SCALE GENOMIC DNA]</scope>
    <source>
        <strain evidence="6 7">DSM 26656</strain>
    </source>
</reference>
<keyword evidence="7" id="KW-1185">Reference proteome</keyword>
<dbReference type="Proteomes" id="UP000236743">
    <property type="component" value="Unassembled WGS sequence"/>
</dbReference>
<protein>
    <submittedName>
        <fullName evidence="6">Phospholipid methyltransferase</fullName>
    </submittedName>
</protein>
<keyword evidence="2 5" id="KW-0812">Transmembrane</keyword>
<evidence type="ECO:0000313" key="7">
    <source>
        <dbReference type="Proteomes" id="UP000236743"/>
    </source>
</evidence>
<gene>
    <name evidence="6" type="ORF">SAMN04488115_104139</name>
</gene>
<keyword evidence="6" id="KW-0489">Methyltransferase</keyword>
<dbReference type="GO" id="GO:0008168">
    <property type="term" value="F:methyltransferase activity"/>
    <property type="evidence" value="ECO:0007669"/>
    <property type="project" value="UniProtKB-KW"/>
</dbReference>
<organism evidence="6 7">
    <name type="scientific">Bosea lathyri</name>
    <dbReference type="NCBI Taxonomy" id="1036778"/>
    <lineage>
        <taxon>Bacteria</taxon>
        <taxon>Pseudomonadati</taxon>
        <taxon>Pseudomonadota</taxon>
        <taxon>Alphaproteobacteria</taxon>
        <taxon>Hyphomicrobiales</taxon>
        <taxon>Boseaceae</taxon>
        <taxon>Bosea</taxon>
    </lineage>
</organism>
<dbReference type="InterPro" id="IPR007318">
    <property type="entry name" value="Phopholipid_MeTrfase"/>
</dbReference>
<keyword evidence="6" id="KW-0808">Transferase</keyword>
<dbReference type="EMBL" id="FNUY01000004">
    <property type="protein sequence ID" value="SEG28651.1"/>
    <property type="molecule type" value="Genomic_DNA"/>
</dbReference>
<accession>A0A1H5YX61</accession>
<evidence type="ECO:0000256" key="1">
    <source>
        <dbReference type="ARBA" id="ARBA00004127"/>
    </source>
</evidence>
<dbReference type="Gene3D" id="1.20.120.1630">
    <property type="match status" value="1"/>
</dbReference>
<keyword evidence="3 5" id="KW-1133">Transmembrane helix</keyword>
<sequence length="210" mass="23078">MQGMEIASYLMVVVYVISFLGMSAILAKEAGRPIWLFDRGTRDQRLPALLFRIAFTGAVFWPLALTLFGNPVRNDPVFAALDGPWHDVFGHLLCVIGACIAIISQRYMGASWRIGAAEGEIGAIVESGPFAISRNPVFVGQAILFIGLLIVLPSLIQAGLTLALMVAIRLQVAIEERVLAATLGQSYRDYQGRVRRWIGFRTVRETTKEA</sequence>
<dbReference type="PANTHER" id="PTHR12714">
    <property type="entry name" value="PROTEIN-S ISOPRENYLCYSTEINE O-METHYLTRANSFERASE"/>
    <property type="match status" value="1"/>
</dbReference>
<dbReference type="GO" id="GO:0032259">
    <property type="term" value="P:methylation"/>
    <property type="evidence" value="ECO:0007669"/>
    <property type="project" value="UniProtKB-KW"/>
</dbReference>
<proteinExistence type="predicted"/>
<dbReference type="Pfam" id="PF04191">
    <property type="entry name" value="PEMT"/>
    <property type="match status" value="1"/>
</dbReference>
<feature type="transmembrane region" description="Helical" evidence="5">
    <location>
        <begin position="88"/>
        <end position="104"/>
    </location>
</feature>
<feature type="transmembrane region" description="Helical" evidence="5">
    <location>
        <begin position="6"/>
        <end position="27"/>
    </location>
</feature>
<evidence type="ECO:0000313" key="6">
    <source>
        <dbReference type="EMBL" id="SEG28651.1"/>
    </source>
</evidence>
<feature type="transmembrane region" description="Helical" evidence="5">
    <location>
        <begin position="142"/>
        <end position="168"/>
    </location>
</feature>
<keyword evidence="4 5" id="KW-0472">Membrane</keyword>
<evidence type="ECO:0000256" key="5">
    <source>
        <dbReference type="SAM" id="Phobius"/>
    </source>
</evidence>
<dbReference type="GO" id="GO:0012505">
    <property type="term" value="C:endomembrane system"/>
    <property type="evidence" value="ECO:0007669"/>
    <property type="project" value="UniProtKB-SubCell"/>
</dbReference>
<dbReference type="PANTHER" id="PTHR12714:SF9">
    <property type="entry name" value="PROTEIN-S-ISOPRENYLCYSTEINE O-METHYLTRANSFERASE"/>
    <property type="match status" value="1"/>
</dbReference>
<feature type="transmembrane region" description="Helical" evidence="5">
    <location>
        <begin position="48"/>
        <end position="68"/>
    </location>
</feature>
<evidence type="ECO:0000256" key="3">
    <source>
        <dbReference type="ARBA" id="ARBA00022989"/>
    </source>
</evidence>
<comment type="subcellular location">
    <subcellularLocation>
        <location evidence="1">Endomembrane system</location>
        <topology evidence="1">Multi-pass membrane protein</topology>
    </subcellularLocation>
</comment>